<keyword evidence="2" id="KW-1185">Reference proteome</keyword>
<protein>
    <submittedName>
        <fullName evidence="1">Uncharacterized protein</fullName>
    </submittedName>
</protein>
<dbReference type="Proteomes" id="UP001141253">
    <property type="component" value="Chromosome 3"/>
</dbReference>
<gene>
    <name evidence="1" type="ORF">OIU77_026407</name>
</gene>
<name>A0ABQ9BL73_9ROSI</name>
<reference evidence="1" key="1">
    <citation type="submission" date="2022-10" db="EMBL/GenBank/DDBJ databases">
        <authorList>
            <person name="Hyden B.L."/>
            <person name="Feng K."/>
            <person name="Yates T."/>
            <person name="Jawdy S."/>
            <person name="Smart L.B."/>
            <person name="Muchero W."/>
        </authorList>
    </citation>
    <scope>NUCLEOTIDE SEQUENCE</scope>
    <source>
        <tissue evidence="1">Shoot tip</tissue>
    </source>
</reference>
<dbReference type="EMBL" id="JAPFFI010000007">
    <property type="protein sequence ID" value="KAJ6387833.1"/>
    <property type="molecule type" value="Genomic_DNA"/>
</dbReference>
<feature type="non-terminal residue" evidence="1">
    <location>
        <position position="36"/>
    </location>
</feature>
<evidence type="ECO:0000313" key="1">
    <source>
        <dbReference type="EMBL" id="KAJ6387833.1"/>
    </source>
</evidence>
<accession>A0ABQ9BL73</accession>
<proteinExistence type="predicted"/>
<sequence length="36" mass="3962">MLPLPLEGLPPHCSGTSSPRVGLGFCLIPEKRRESW</sequence>
<organism evidence="1 2">
    <name type="scientific">Salix suchowensis</name>
    <dbReference type="NCBI Taxonomy" id="1278906"/>
    <lineage>
        <taxon>Eukaryota</taxon>
        <taxon>Viridiplantae</taxon>
        <taxon>Streptophyta</taxon>
        <taxon>Embryophyta</taxon>
        <taxon>Tracheophyta</taxon>
        <taxon>Spermatophyta</taxon>
        <taxon>Magnoliopsida</taxon>
        <taxon>eudicotyledons</taxon>
        <taxon>Gunneridae</taxon>
        <taxon>Pentapetalae</taxon>
        <taxon>rosids</taxon>
        <taxon>fabids</taxon>
        <taxon>Malpighiales</taxon>
        <taxon>Salicaceae</taxon>
        <taxon>Saliceae</taxon>
        <taxon>Salix</taxon>
    </lineage>
</organism>
<evidence type="ECO:0000313" key="2">
    <source>
        <dbReference type="Proteomes" id="UP001141253"/>
    </source>
</evidence>
<reference evidence="1" key="2">
    <citation type="journal article" date="2023" name="Int. J. Mol. Sci.">
        <title>De Novo Assembly and Annotation of 11 Diverse Shrub Willow (Salix) Genomes Reveals Novel Gene Organization in Sex-Linked Regions.</title>
        <authorList>
            <person name="Hyden B."/>
            <person name="Feng K."/>
            <person name="Yates T.B."/>
            <person name="Jawdy S."/>
            <person name="Cereghino C."/>
            <person name="Smart L.B."/>
            <person name="Muchero W."/>
        </authorList>
    </citation>
    <scope>NUCLEOTIDE SEQUENCE</scope>
    <source>
        <tissue evidence="1">Shoot tip</tissue>
    </source>
</reference>
<comment type="caution">
    <text evidence="1">The sequence shown here is derived from an EMBL/GenBank/DDBJ whole genome shotgun (WGS) entry which is preliminary data.</text>
</comment>